<dbReference type="Gene3D" id="2.40.50.40">
    <property type="match status" value="1"/>
</dbReference>
<dbReference type="GO" id="GO:0005615">
    <property type="term" value="C:extracellular space"/>
    <property type="evidence" value="ECO:0007669"/>
    <property type="project" value="UniProtKB-KW"/>
</dbReference>
<dbReference type="InterPro" id="IPR015753">
    <property type="entry name" value="LRRC37"/>
</dbReference>
<evidence type="ECO:0000256" key="3">
    <source>
        <dbReference type="SAM" id="MobiDB-lite"/>
    </source>
</evidence>
<organism evidence="6 7">
    <name type="scientific">Myotis brandtii</name>
    <name type="common">Brandt's bat</name>
    <dbReference type="NCBI Taxonomy" id="109478"/>
    <lineage>
        <taxon>Eukaryota</taxon>
        <taxon>Metazoa</taxon>
        <taxon>Chordata</taxon>
        <taxon>Craniata</taxon>
        <taxon>Vertebrata</taxon>
        <taxon>Euteleostomi</taxon>
        <taxon>Mammalia</taxon>
        <taxon>Eutheria</taxon>
        <taxon>Laurasiatheria</taxon>
        <taxon>Chiroptera</taxon>
        <taxon>Yangochiroptera</taxon>
        <taxon>Vespertilionidae</taxon>
        <taxon>Myotis</taxon>
    </lineage>
</organism>
<reference evidence="6 7" key="1">
    <citation type="journal article" date="2013" name="Nat. Commun.">
        <title>Genome analysis reveals insights into physiology and longevity of the Brandt's bat Myotis brandtii.</title>
        <authorList>
            <person name="Seim I."/>
            <person name="Fang X."/>
            <person name="Xiong Z."/>
            <person name="Lobanov A.V."/>
            <person name="Huang Z."/>
            <person name="Ma S."/>
            <person name="Feng Y."/>
            <person name="Turanov A.A."/>
            <person name="Zhu Y."/>
            <person name="Lenz T.L."/>
            <person name="Gerashchenko M.V."/>
            <person name="Fan D."/>
            <person name="Hee Yim S."/>
            <person name="Yao X."/>
            <person name="Jordan D."/>
            <person name="Xiong Y."/>
            <person name="Ma Y."/>
            <person name="Lyapunov A.N."/>
            <person name="Chen G."/>
            <person name="Kulakova O.I."/>
            <person name="Sun Y."/>
            <person name="Lee S.G."/>
            <person name="Bronson R.T."/>
            <person name="Moskalev A.A."/>
            <person name="Sunyaev S.R."/>
            <person name="Zhang G."/>
            <person name="Krogh A."/>
            <person name="Wang J."/>
            <person name="Gladyshev V.N."/>
        </authorList>
    </citation>
    <scope>NUCLEOTIDE SEQUENCE [LARGE SCALE GENOMIC DNA]</scope>
</reference>
<dbReference type="GO" id="GO:0008009">
    <property type="term" value="F:chemokine activity"/>
    <property type="evidence" value="ECO:0007669"/>
    <property type="project" value="InterPro"/>
</dbReference>
<comment type="similarity">
    <text evidence="1">Belongs to the intercrine beta (chemokine CC) family.</text>
</comment>
<sequence length="269" mass="30573">MTLTLEKLILPSRLACCLCHFKNSIEAVAKSIKLHCDNECLVKTHCDEQVLTERPFMKILEDRKNYNSSELTIEPERTAPKKNSETLSAFMSLLMKLLDEQQEVKVSKEELDTEQWKNERMEAPGEQEEEESNEFRNEVPGYKNYNKVIIASPVIAVVAFYFVVFCLIAESLFSAKTMKLCVAVLSLLVLVAAFCSPALSAPMGSDPPTACCFTYIPWKIPCNFVMDYYKTSSLCSQPTMVFQTKKGRHVCSNPSEAWVQDYMNDLELN</sequence>
<feature type="region of interest" description="Disordered" evidence="3">
    <location>
        <begin position="109"/>
        <end position="134"/>
    </location>
</feature>
<dbReference type="InterPro" id="IPR029423">
    <property type="entry name" value="LRRC37AB_C"/>
</dbReference>
<name>S7NFZ4_MYOBR</name>
<keyword evidence="4" id="KW-0812">Transmembrane</keyword>
<dbReference type="PRINTS" id="PR00436">
    <property type="entry name" value="INTERLEUKIN8"/>
</dbReference>
<dbReference type="SMART" id="SM00199">
    <property type="entry name" value="SCY"/>
    <property type="match status" value="1"/>
</dbReference>
<dbReference type="PANTHER" id="PTHR23045">
    <property type="entry name" value="LEUCINE-RICH REPEAT-CONTAINING PROTEIN 37A"/>
    <property type="match status" value="1"/>
</dbReference>
<evidence type="ECO:0000313" key="6">
    <source>
        <dbReference type="EMBL" id="EPQ16216.1"/>
    </source>
</evidence>
<evidence type="ECO:0000256" key="1">
    <source>
        <dbReference type="ARBA" id="ARBA00010868"/>
    </source>
</evidence>
<dbReference type="Pfam" id="PF14914">
    <property type="entry name" value="LRRC37AB_C"/>
    <property type="match status" value="1"/>
</dbReference>
<proteinExistence type="inferred from homology"/>
<dbReference type="FunFam" id="2.40.50.40:FF:000002">
    <property type="entry name" value="C-C motif chemokine"/>
    <property type="match status" value="1"/>
</dbReference>
<keyword evidence="2" id="KW-0202">Cytokine</keyword>
<dbReference type="InterPro" id="IPR036048">
    <property type="entry name" value="Interleukin_8-like_sf"/>
</dbReference>
<evidence type="ECO:0000259" key="5">
    <source>
        <dbReference type="SMART" id="SM00199"/>
    </source>
</evidence>
<evidence type="ECO:0000256" key="2">
    <source>
        <dbReference type="ARBA" id="ARBA00022514"/>
    </source>
</evidence>
<keyword evidence="4" id="KW-1133">Transmembrane helix</keyword>
<dbReference type="InterPro" id="IPR001811">
    <property type="entry name" value="Chemokine_IL8-like_dom"/>
</dbReference>
<dbReference type="EMBL" id="KE164231">
    <property type="protein sequence ID" value="EPQ16216.1"/>
    <property type="molecule type" value="Genomic_DNA"/>
</dbReference>
<dbReference type="Proteomes" id="UP000052978">
    <property type="component" value="Unassembled WGS sequence"/>
</dbReference>
<evidence type="ECO:0000313" key="7">
    <source>
        <dbReference type="Proteomes" id="UP000052978"/>
    </source>
</evidence>
<feature type="transmembrane region" description="Helical" evidence="4">
    <location>
        <begin position="148"/>
        <end position="168"/>
    </location>
</feature>
<gene>
    <name evidence="6" type="ORF">D623_10001492</name>
</gene>
<dbReference type="SUPFAM" id="SSF54117">
    <property type="entry name" value="Interleukin 8-like chemokines"/>
    <property type="match status" value="1"/>
</dbReference>
<evidence type="ECO:0000256" key="4">
    <source>
        <dbReference type="SAM" id="Phobius"/>
    </source>
</evidence>
<dbReference type="AlphaFoldDB" id="S7NFZ4"/>
<feature type="domain" description="Chemokine interleukin-8-like" evidence="5">
    <location>
        <begin position="208"/>
        <end position="266"/>
    </location>
</feature>
<feature type="compositionally biased region" description="Basic and acidic residues" evidence="3">
    <location>
        <begin position="109"/>
        <end position="123"/>
    </location>
</feature>
<dbReference type="GO" id="GO:0006955">
    <property type="term" value="P:immune response"/>
    <property type="evidence" value="ECO:0007669"/>
    <property type="project" value="InterPro"/>
</dbReference>
<dbReference type="CDD" id="cd00272">
    <property type="entry name" value="Chemokine_CC"/>
    <property type="match status" value="1"/>
</dbReference>
<accession>S7NFZ4</accession>
<keyword evidence="4" id="KW-0472">Membrane</keyword>
<feature type="transmembrane region" description="Helical" evidence="4">
    <location>
        <begin position="180"/>
        <end position="199"/>
    </location>
</feature>
<dbReference type="PANTHER" id="PTHR23045:SF9">
    <property type="entry name" value="LEUCINE RICH REPEAT CONTAINING 37A-RELATED"/>
    <property type="match status" value="1"/>
</dbReference>
<protein>
    <submittedName>
        <fullName evidence="6">C-C motif chemokine 4</fullName>
    </submittedName>
</protein>
<keyword evidence="7" id="KW-1185">Reference proteome</keyword>
<dbReference type="Pfam" id="PF00048">
    <property type="entry name" value="IL8"/>
    <property type="match status" value="1"/>
</dbReference>